<name>A0A7X4Y9I5_9BACT</name>
<comment type="caution">
    <text evidence="1">The sequence shown here is derived from an EMBL/GenBank/DDBJ whole genome shotgun (WGS) entry which is preliminary data.</text>
</comment>
<dbReference type="EMBL" id="JAAAPK010000004">
    <property type="protein sequence ID" value="NBC41405.1"/>
    <property type="molecule type" value="Genomic_DNA"/>
</dbReference>
<evidence type="ECO:0000313" key="2">
    <source>
        <dbReference type="Proteomes" id="UP000537825"/>
    </source>
</evidence>
<gene>
    <name evidence="1" type="ORF">GTZ93_16410</name>
</gene>
<accession>A0A7X4Y9I5</accession>
<reference evidence="1 2" key="1">
    <citation type="submission" date="2020-01" db="EMBL/GenBank/DDBJ databases">
        <title>The draft genome sequence of Corallococcus exiguus DSM 14696.</title>
        <authorList>
            <person name="Zhang X."/>
            <person name="Zhu H."/>
        </authorList>
    </citation>
    <scope>NUCLEOTIDE SEQUENCE [LARGE SCALE GENOMIC DNA]</scope>
    <source>
        <strain evidence="1 2">DSM 14696</strain>
    </source>
</reference>
<keyword evidence="2" id="KW-1185">Reference proteome</keyword>
<protein>
    <submittedName>
        <fullName evidence="1">Uncharacterized protein</fullName>
    </submittedName>
</protein>
<organism evidence="1 2">
    <name type="scientific">Corallococcus exiguus</name>
    <dbReference type="NCBI Taxonomy" id="83462"/>
    <lineage>
        <taxon>Bacteria</taxon>
        <taxon>Pseudomonadati</taxon>
        <taxon>Myxococcota</taxon>
        <taxon>Myxococcia</taxon>
        <taxon>Myxococcales</taxon>
        <taxon>Cystobacterineae</taxon>
        <taxon>Myxococcaceae</taxon>
        <taxon>Corallococcus</taxon>
    </lineage>
</organism>
<dbReference type="RefSeq" id="WP_139915159.1">
    <property type="nucleotide sequence ID" value="NZ_CBCSLE010000040.1"/>
</dbReference>
<evidence type="ECO:0000313" key="1">
    <source>
        <dbReference type="EMBL" id="NBC41405.1"/>
    </source>
</evidence>
<dbReference type="Proteomes" id="UP000537825">
    <property type="component" value="Unassembled WGS sequence"/>
</dbReference>
<sequence>MQTLESFLELTNANLFLKEFSFAQNNFSPQPEKSLELADHIVWIKDQIIIYQLKERIPDGPMSAETEIRWFQNKVLKKAKTQVRDTLNYLNSYPNIAIKNQRNHSFTISKDQVTQIAKIILYAVPYDPPQEFRDTKHLESSTSGFIHIINVLDYIGICQSLITPAEIWEYFDFRETVIRKWPERASRIKEQALVGQFLSGELDFWPEAHYESYLTSHSNDLESFNIMPFLNGLQERLTPVQGAAQGEFDYYKILREFAQLNRADLRALKERLLWCLKTCQSGEMTKPSRIAVPRTNCGFVFIPVPAEFRNDPLSGMIAITRAAKYEDKMAREVGTAISYNKPYFDMLHCFLEFPWATDPELEQEMRESPILRTARFEIAQRYKFD</sequence>
<proteinExistence type="predicted"/>
<dbReference type="AlphaFoldDB" id="A0A7X4Y9I5"/>